<dbReference type="AlphaFoldDB" id="A0A9W7I8V2"/>
<dbReference type="SUPFAM" id="SSF56672">
    <property type="entry name" value="DNA/RNA polymerases"/>
    <property type="match status" value="1"/>
</dbReference>
<dbReference type="OrthoDB" id="1934719at2759"/>
<dbReference type="PANTHER" id="PTHR19446">
    <property type="entry name" value="REVERSE TRANSCRIPTASES"/>
    <property type="match status" value="1"/>
</dbReference>
<dbReference type="InterPro" id="IPR043502">
    <property type="entry name" value="DNA/RNA_pol_sf"/>
</dbReference>
<name>A0A9W7I8V2_HIBTR</name>
<reference evidence="2" key="1">
    <citation type="submission" date="2023-05" db="EMBL/GenBank/DDBJ databases">
        <title>Genome and transcriptome analyses reveal genes involved in the formation of fine ridges on petal epidermal cells in Hibiscus trionum.</title>
        <authorList>
            <person name="Koshimizu S."/>
            <person name="Masuda S."/>
            <person name="Ishii T."/>
            <person name="Shirasu K."/>
            <person name="Hoshino A."/>
            <person name="Arita M."/>
        </authorList>
    </citation>
    <scope>NUCLEOTIDE SEQUENCE</scope>
    <source>
        <strain evidence="2">Hamamatsu line</strain>
    </source>
</reference>
<dbReference type="Proteomes" id="UP001165190">
    <property type="component" value="Unassembled WGS sequence"/>
</dbReference>
<comment type="caution">
    <text evidence="2">The sequence shown here is derived from an EMBL/GenBank/DDBJ whole genome shotgun (WGS) entry which is preliminary data.</text>
</comment>
<evidence type="ECO:0000313" key="3">
    <source>
        <dbReference type="Proteomes" id="UP001165190"/>
    </source>
</evidence>
<sequence length="178" mass="20360">MGFFKKFWPELKGDILRFFDDFFHGREWENGVNHAFITLIPKKTGASSLEDFRPISLVGGVYKILSKVLSRRLRECADSVISKSQFAFLPGRQILDCSFIANEGIEFIRNQGLKGSLFKIDFKRAYDSIEWSFLIRVLKEMGFGSQWCNWIFKCISSATISVLVNGVPTPQFSIVRGL</sequence>
<dbReference type="EMBL" id="BSYR01000024">
    <property type="protein sequence ID" value="GMI91437.1"/>
    <property type="molecule type" value="Genomic_DNA"/>
</dbReference>
<feature type="domain" description="Reverse transcriptase" evidence="1">
    <location>
        <begin position="21"/>
        <end position="178"/>
    </location>
</feature>
<dbReference type="Pfam" id="PF00078">
    <property type="entry name" value="RVT_1"/>
    <property type="match status" value="1"/>
</dbReference>
<organism evidence="2 3">
    <name type="scientific">Hibiscus trionum</name>
    <name type="common">Flower of an hour</name>
    <dbReference type="NCBI Taxonomy" id="183268"/>
    <lineage>
        <taxon>Eukaryota</taxon>
        <taxon>Viridiplantae</taxon>
        <taxon>Streptophyta</taxon>
        <taxon>Embryophyta</taxon>
        <taxon>Tracheophyta</taxon>
        <taxon>Spermatophyta</taxon>
        <taxon>Magnoliopsida</taxon>
        <taxon>eudicotyledons</taxon>
        <taxon>Gunneridae</taxon>
        <taxon>Pentapetalae</taxon>
        <taxon>rosids</taxon>
        <taxon>malvids</taxon>
        <taxon>Malvales</taxon>
        <taxon>Malvaceae</taxon>
        <taxon>Malvoideae</taxon>
        <taxon>Hibiscus</taxon>
    </lineage>
</organism>
<keyword evidence="3" id="KW-1185">Reference proteome</keyword>
<accession>A0A9W7I8V2</accession>
<evidence type="ECO:0000313" key="2">
    <source>
        <dbReference type="EMBL" id="GMI91437.1"/>
    </source>
</evidence>
<gene>
    <name evidence="2" type="ORF">HRI_002813000</name>
</gene>
<evidence type="ECO:0000259" key="1">
    <source>
        <dbReference type="PROSITE" id="PS50878"/>
    </source>
</evidence>
<dbReference type="PROSITE" id="PS50878">
    <property type="entry name" value="RT_POL"/>
    <property type="match status" value="1"/>
</dbReference>
<protein>
    <recommendedName>
        <fullName evidence="1">Reverse transcriptase domain-containing protein</fullName>
    </recommendedName>
</protein>
<dbReference type="CDD" id="cd01650">
    <property type="entry name" value="RT_nLTR_like"/>
    <property type="match status" value="1"/>
</dbReference>
<dbReference type="InterPro" id="IPR000477">
    <property type="entry name" value="RT_dom"/>
</dbReference>
<proteinExistence type="predicted"/>